<gene>
    <name evidence="3" type="ORF">B0J11DRAFT_437697</name>
</gene>
<reference evidence="3" key="1">
    <citation type="journal article" date="2021" name="Nat. Commun.">
        <title>Genetic determinants of endophytism in the Arabidopsis root mycobiome.</title>
        <authorList>
            <person name="Mesny F."/>
            <person name="Miyauchi S."/>
            <person name="Thiergart T."/>
            <person name="Pickel B."/>
            <person name="Atanasova L."/>
            <person name="Karlsson M."/>
            <person name="Huettel B."/>
            <person name="Barry K.W."/>
            <person name="Haridas S."/>
            <person name="Chen C."/>
            <person name="Bauer D."/>
            <person name="Andreopoulos W."/>
            <person name="Pangilinan J."/>
            <person name="LaButti K."/>
            <person name="Riley R."/>
            <person name="Lipzen A."/>
            <person name="Clum A."/>
            <person name="Drula E."/>
            <person name="Henrissat B."/>
            <person name="Kohler A."/>
            <person name="Grigoriev I.V."/>
            <person name="Martin F.M."/>
            <person name="Hacquard S."/>
        </authorList>
    </citation>
    <scope>NUCLEOTIDE SEQUENCE</scope>
    <source>
        <strain evidence="3">MPI-CAGE-CH-0243</strain>
    </source>
</reference>
<dbReference type="InterPro" id="IPR036291">
    <property type="entry name" value="NAD(P)-bd_dom_sf"/>
</dbReference>
<evidence type="ECO:0008006" key="5">
    <source>
        <dbReference type="Google" id="ProtNLM"/>
    </source>
</evidence>
<dbReference type="OrthoDB" id="5336600at2759"/>
<accession>A0A9P9IJ93</accession>
<comment type="similarity">
    <text evidence="1">Belongs to the short-chain dehydrogenases/reductases (SDR) family.</text>
</comment>
<evidence type="ECO:0000313" key="4">
    <source>
        <dbReference type="Proteomes" id="UP000700596"/>
    </source>
</evidence>
<dbReference type="EMBL" id="JAGMWT010000009">
    <property type="protein sequence ID" value="KAH7122596.1"/>
    <property type="molecule type" value="Genomic_DNA"/>
</dbReference>
<keyword evidence="2" id="KW-0560">Oxidoreductase</keyword>
<organism evidence="3 4">
    <name type="scientific">Dendryphion nanum</name>
    <dbReference type="NCBI Taxonomy" id="256645"/>
    <lineage>
        <taxon>Eukaryota</taxon>
        <taxon>Fungi</taxon>
        <taxon>Dikarya</taxon>
        <taxon>Ascomycota</taxon>
        <taxon>Pezizomycotina</taxon>
        <taxon>Dothideomycetes</taxon>
        <taxon>Pleosporomycetidae</taxon>
        <taxon>Pleosporales</taxon>
        <taxon>Torulaceae</taxon>
        <taxon>Dendryphion</taxon>
    </lineage>
</organism>
<dbReference type="Pfam" id="PF00106">
    <property type="entry name" value="adh_short"/>
    <property type="match status" value="1"/>
</dbReference>
<evidence type="ECO:0000256" key="1">
    <source>
        <dbReference type="ARBA" id="ARBA00006484"/>
    </source>
</evidence>
<dbReference type="Gene3D" id="3.40.50.720">
    <property type="entry name" value="NAD(P)-binding Rossmann-like Domain"/>
    <property type="match status" value="1"/>
</dbReference>
<comment type="caution">
    <text evidence="3">The sequence shown here is derived from an EMBL/GenBank/DDBJ whole genome shotgun (WGS) entry which is preliminary data.</text>
</comment>
<dbReference type="CDD" id="cd05233">
    <property type="entry name" value="SDR_c"/>
    <property type="match status" value="1"/>
</dbReference>
<evidence type="ECO:0000313" key="3">
    <source>
        <dbReference type="EMBL" id="KAH7122596.1"/>
    </source>
</evidence>
<keyword evidence="4" id="KW-1185">Reference proteome</keyword>
<proteinExistence type="inferred from homology"/>
<dbReference type="PANTHER" id="PTHR43669:SF3">
    <property type="entry name" value="ALCOHOL DEHYDROGENASE, PUTATIVE (AFU_ORTHOLOGUE AFUA_3G03445)-RELATED"/>
    <property type="match status" value="1"/>
</dbReference>
<dbReference type="PANTHER" id="PTHR43669">
    <property type="entry name" value="5-KETO-D-GLUCONATE 5-REDUCTASE"/>
    <property type="match status" value="1"/>
</dbReference>
<name>A0A9P9IJ93_9PLEO</name>
<sequence>MSSASHTLVVFGSGPGIGNHVAAEFASHGFNHIILLARNEVRLQDDAAFVAKANSNVKVDTLKVDLADLDSIPSVLKKIDGITKSVDVVLFNAARIRVSKVLTAPVSELQEDFTTTNLALYIIAQWAIPKLQSLAATHPSHKPSLLVTNSHLPWDPIPDLLSLSLVKASQRNLVQSLGRAFEKDGIHAGLIAVEGTVTLENKVLNPTTIAERTWGFFEKGEGLEVNIREE</sequence>
<dbReference type="GO" id="GO:0016491">
    <property type="term" value="F:oxidoreductase activity"/>
    <property type="evidence" value="ECO:0007669"/>
    <property type="project" value="UniProtKB-KW"/>
</dbReference>
<dbReference type="Proteomes" id="UP000700596">
    <property type="component" value="Unassembled WGS sequence"/>
</dbReference>
<dbReference type="InterPro" id="IPR002347">
    <property type="entry name" value="SDR_fam"/>
</dbReference>
<dbReference type="SUPFAM" id="SSF51735">
    <property type="entry name" value="NAD(P)-binding Rossmann-fold domains"/>
    <property type="match status" value="1"/>
</dbReference>
<dbReference type="AlphaFoldDB" id="A0A9P9IJ93"/>
<protein>
    <recommendedName>
        <fullName evidence="5">NAD(P)-binding protein</fullName>
    </recommendedName>
</protein>
<evidence type="ECO:0000256" key="2">
    <source>
        <dbReference type="ARBA" id="ARBA00023002"/>
    </source>
</evidence>